<evidence type="ECO:0000256" key="1">
    <source>
        <dbReference type="SAM" id="MobiDB-lite"/>
    </source>
</evidence>
<keyword evidence="5" id="KW-1185">Reference proteome</keyword>
<feature type="transmembrane region" description="Helical" evidence="2">
    <location>
        <begin position="619"/>
        <end position="639"/>
    </location>
</feature>
<dbReference type="Gene3D" id="3.10.620.30">
    <property type="match status" value="1"/>
</dbReference>
<accession>A0ABN2QDK9</accession>
<proteinExistence type="predicted"/>
<feature type="transmembrane region" description="Helical" evidence="2">
    <location>
        <begin position="73"/>
        <end position="94"/>
    </location>
</feature>
<dbReference type="InterPro" id="IPR038765">
    <property type="entry name" value="Papain-like_cys_pep_sf"/>
</dbReference>
<feature type="transmembrane region" description="Helical" evidence="2">
    <location>
        <begin position="225"/>
        <end position="244"/>
    </location>
</feature>
<reference evidence="4 5" key="1">
    <citation type="journal article" date="2019" name="Int. J. Syst. Evol. Microbiol.">
        <title>The Global Catalogue of Microorganisms (GCM) 10K type strain sequencing project: providing services to taxonomists for standard genome sequencing and annotation.</title>
        <authorList>
            <consortium name="The Broad Institute Genomics Platform"/>
            <consortium name="The Broad Institute Genome Sequencing Center for Infectious Disease"/>
            <person name="Wu L."/>
            <person name="Ma J."/>
        </authorList>
    </citation>
    <scope>NUCLEOTIDE SEQUENCE [LARGE SCALE GENOMIC DNA]</scope>
    <source>
        <strain evidence="4 5">JCM 13584</strain>
    </source>
</reference>
<feature type="transmembrane region" description="Helical" evidence="2">
    <location>
        <begin position="12"/>
        <end position="34"/>
    </location>
</feature>
<evidence type="ECO:0000313" key="5">
    <source>
        <dbReference type="Proteomes" id="UP001499954"/>
    </source>
</evidence>
<dbReference type="SMART" id="SM00460">
    <property type="entry name" value="TGc"/>
    <property type="match status" value="1"/>
</dbReference>
<feature type="transmembrane region" description="Helical" evidence="2">
    <location>
        <begin position="40"/>
        <end position="61"/>
    </location>
</feature>
<feature type="transmembrane region" description="Helical" evidence="2">
    <location>
        <begin position="153"/>
        <end position="170"/>
    </location>
</feature>
<feature type="region of interest" description="Disordered" evidence="1">
    <location>
        <begin position="562"/>
        <end position="609"/>
    </location>
</feature>
<evidence type="ECO:0000259" key="3">
    <source>
        <dbReference type="SMART" id="SM00460"/>
    </source>
</evidence>
<evidence type="ECO:0000256" key="2">
    <source>
        <dbReference type="SAM" id="Phobius"/>
    </source>
</evidence>
<dbReference type="Pfam" id="PF01841">
    <property type="entry name" value="Transglut_core"/>
    <property type="match status" value="1"/>
</dbReference>
<dbReference type="RefSeq" id="WP_157413139.1">
    <property type="nucleotide sequence ID" value="NZ_BAAAMK010000002.1"/>
</dbReference>
<evidence type="ECO:0000313" key="4">
    <source>
        <dbReference type="EMBL" id="GAA1950204.1"/>
    </source>
</evidence>
<sequence>MHPDSAALTVRGRLALTTASFVLMVVATMSLGPLIAGGGWWWLCAFVSAGVFFGGAGLRALRVPAGLVPVLEGVVLLLLLTLLFGGSTSIAFLVPTPDTFAAFGELFTGSQRTIAQQTVPAVAVPALNFALALGVGALSIMLDLLVQIARVPALAAVPALVPVLIPGFLIESGVDIPVLVATAAAYLLLLRVDVRVMRRARIEQGDDEDVATVAAPKRVPVASTLGASLGVAATGLVVASLLTASTPSISTSLLLGNGSQGALFARGVSPFLDLGRDLRRPEARPAFRYLARDGDRPNFTLLTLDSFEGDVWAVTESPVDGDNTVDALGAPEGLGADVETSEHPIDVLVNEVRTTWLPVPYPSTRIEGLSGSWYWDDGPLTVRSVDTNTAGQRYEVTRLEVEPTVAQLRAAGDPRSVDPRFLELPDEVPPIISETAARLAGPAATPYDAAVAIQAFLRSPDFEYSTEAPVEEGYDGGGFEVIAAFLEAKSGYCVHFASTMAVLAREAGIPSRISVGYTSGTPTPERIDGVQRVEVDSHDLHAWPELYFEGVGWVPFEPTPGRGTVPEYSRPGAGQAQTSVLPTAPSSTAPSTGRPELDPDRGLAGGATDPLQNEAPLRAAVLLVVVLALLLVPAGLRVLQRASRRRRVRLGRGAADAAWDELSATAGDLGVAGIGATPRVFTAFLASRPGFRDAEALAALVRLRDAVERARYGPASDLATGGDEQRAANAAVGPRPDAALLGDLDSACRALTRDASVRDRVIAVLLPKSLADRIRRASGVRTADGA</sequence>
<keyword evidence="2" id="KW-0472">Membrane</keyword>
<feature type="compositionally biased region" description="Polar residues" evidence="1">
    <location>
        <begin position="575"/>
        <end position="591"/>
    </location>
</feature>
<name>A0ABN2QDK9_9MICO</name>
<dbReference type="SUPFAM" id="SSF54001">
    <property type="entry name" value="Cysteine proteinases"/>
    <property type="match status" value="1"/>
</dbReference>
<organism evidence="4 5">
    <name type="scientific">Agromyces allii</name>
    <dbReference type="NCBI Taxonomy" id="393607"/>
    <lineage>
        <taxon>Bacteria</taxon>
        <taxon>Bacillati</taxon>
        <taxon>Actinomycetota</taxon>
        <taxon>Actinomycetes</taxon>
        <taxon>Micrococcales</taxon>
        <taxon>Microbacteriaceae</taxon>
        <taxon>Agromyces</taxon>
    </lineage>
</organism>
<dbReference type="Pfam" id="PF11992">
    <property type="entry name" value="TgpA_N"/>
    <property type="match status" value="1"/>
</dbReference>
<keyword evidence="2" id="KW-0812">Transmembrane</keyword>
<dbReference type="InterPro" id="IPR002931">
    <property type="entry name" value="Transglutaminase-like"/>
</dbReference>
<dbReference type="Proteomes" id="UP001499954">
    <property type="component" value="Unassembled WGS sequence"/>
</dbReference>
<protein>
    <submittedName>
        <fullName evidence="4">DUF3488 and transglutaminase-like domain-containing protein</fullName>
    </submittedName>
</protein>
<dbReference type="PANTHER" id="PTHR42736">
    <property type="entry name" value="PROTEIN-GLUTAMINE GAMMA-GLUTAMYLTRANSFERASE"/>
    <property type="match status" value="1"/>
</dbReference>
<comment type="caution">
    <text evidence="4">The sequence shown here is derived from an EMBL/GenBank/DDBJ whole genome shotgun (WGS) entry which is preliminary data.</text>
</comment>
<gene>
    <name evidence="4" type="ORF">GCM10009717_15490</name>
</gene>
<feature type="domain" description="Transglutaminase-like" evidence="3">
    <location>
        <begin position="485"/>
        <end position="560"/>
    </location>
</feature>
<dbReference type="PANTHER" id="PTHR42736:SF1">
    <property type="entry name" value="PROTEIN-GLUTAMINE GAMMA-GLUTAMYLTRANSFERASE"/>
    <property type="match status" value="1"/>
</dbReference>
<dbReference type="EMBL" id="BAAAMK010000002">
    <property type="protein sequence ID" value="GAA1950204.1"/>
    <property type="molecule type" value="Genomic_DNA"/>
</dbReference>
<dbReference type="InterPro" id="IPR021878">
    <property type="entry name" value="TgpA_N"/>
</dbReference>
<dbReference type="InterPro" id="IPR052901">
    <property type="entry name" value="Bact_TGase-like"/>
</dbReference>
<feature type="transmembrane region" description="Helical" evidence="2">
    <location>
        <begin position="126"/>
        <end position="146"/>
    </location>
</feature>
<feature type="transmembrane region" description="Helical" evidence="2">
    <location>
        <begin position="176"/>
        <end position="194"/>
    </location>
</feature>
<keyword evidence="2" id="KW-1133">Transmembrane helix</keyword>